<protein>
    <submittedName>
        <fullName evidence="3">Uncharacterized protein</fullName>
    </submittedName>
</protein>
<keyword evidence="2" id="KW-0812">Transmembrane</keyword>
<keyword evidence="4" id="KW-1185">Reference proteome</keyword>
<dbReference type="EMBL" id="WHVB01000007">
    <property type="protein sequence ID" value="KAF8481170.1"/>
    <property type="molecule type" value="Genomic_DNA"/>
</dbReference>
<feature type="transmembrane region" description="Helical" evidence="2">
    <location>
        <begin position="149"/>
        <end position="168"/>
    </location>
</feature>
<evidence type="ECO:0000256" key="1">
    <source>
        <dbReference type="SAM" id="MobiDB-lite"/>
    </source>
</evidence>
<reference evidence="3" key="2">
    <citation type="journal article" date="2020" name="Nat. Commun.">
        <title>Large-scale genome sequencing of mycorrhizal fungi provides insights into the early evolution of symbiotic traits.</title>
        <authorList>
            <person name="Miyauchi S."/>
            <person name="Kiss E."/>
            <person name="Kuo A."/>
            <person name="Drula E."/>
            <person name="Kohler A."/>
            <person name="Sanchez-Garcia M."/>
            <person name="Morin E."/>
            <person name="Andreopoulos B."/>
            <person name="Barry K.W."/>
            <person name="Bonito G."/>
            <person name="Buee M."/>
            <person name="Carver A."/>
            <person name="Chen C."/>
            <person name="Cichocki N."/>
            <person name="Clum A."/>
            <person name="Culley D."/>
            <person name="Crous P.W."/>
            <person name="Fauchery L."/>
            <person name="Girlanda M."/>
            <person name="Hayes R.D."/>
            <person name="Keri Z."/>
            <person name="LaButti K."/>
            <person name="Lipzen A."/>
            <person name="Lombard V."/>
            <person name="Magnuson J."/>
            <person name="Maillard F."/>
            <person name="Murat C."/>
            <person name="Nolan M."/>
            <person name="Ohm R.A."/>
            <person name="Pangilinan J."/>
            <person name="Pereira M.F."/>
            <person name="Perotto S."/>
            <person name="Peter M."/>
            <person name="Pfister S."/>
            <person name="Riley R."/>
            <person name="Sitrit Y."/>
            <person name="Stielow J.B."/>
            <person name="Szollosi G."/>
            <person name="Zifcakova L."/>
            <person name="Stursova M."/>
            <person name="Spatafora J.W."/>
            <person name="Tedersoo L."/>
            <person name="Vaario L.M."/>
            <person name="Yamada A."/>
            <person name="Yan M."/>
            <person name="Wang P."/>
            <person name="Xu J."/>
            <person name="Bruns T."/>
            <person name="Baldrian P."/>
            <person name="Vilgalys R."/>
            <person name="Dunand C."/>
            <person name="Henrissat B."/>
            <person name="Grigoriev I.V."/>
            <person name="Hibbett D."/>
            <person name="Nagy L.G."/>
            <person name="Martin F.M."/>
        </authorList>
    </citation>
    <scope>NUCLEOTIDE SEQUENCE</scope>
    <source>
        <strain evidence="3">Prilba</strain>
    </source>
</reference>
<proteinExistence type="predicted"/>
<feature type="compositionally biased region" description="Basic and acidic residues" evidence="1">
    <location>
        <begin position="253"/>
        <end position="266"/>
    </location>
</feature>
<evidence type="ECO:0000313" key="3">
    <source>
        <dbReference type="EMBL" id="KAF8481170.1"/>
    </source>
</evidence>
<sequence>MKPREYCCCAIPVINVGIYLTLTEQFVLGILAGTLSIATPEIVGAATPSFARWIFAVVCYIGAMIQVLGFIGRTQEKPVLFRRYSTLHALVTVAALSMAAVWIGISASRHSTAQGNCERRFFTAASDLTSEGQTICNIFPWVDIGIMGGLWALLVISQFYFFTIVSGYSTGQRGDHEKYNSVYSMTGLNSDFDYPNRSNPWEARVDPAPGGADYGHARQESAASDTAMFENPFNDPSREEIPAEPLGKPSRNQYDEYRDPYYRGPQ</sequence>
<name>A0A9P5MXG3_9AGAM</name>
<feature type="transmembrane region" description="Helical" evidence="2">
    <location>
        <begin position="12"/>
        <end position="38"/>
    </location>
</feature>
<reference evidence="3" key="1">
    <citation type="submission" date="2019-10" db="EMBL/GenBank/DDBJ databases">
        <authorList>
            <consortium name="DOE Joint Genome Institute"/>
            <person name="Kuo A."/>
            <person name="Miyauchi S."/>
            <person name="Kiss E."/>
            <person name="Drula E."/>
            <person name="Kohler A."/>
            <person name="Sanchez-Garcia M."/>
            <person name="Andreopoulos B."/>
            <person name="Barry K.W."/>
            <person name="Bonito G."/>
            <person name="Buee M."/>
            <person name="Carver A."/>
            <person name="Chen C."/>
            <person name="Cichocki N."/>
            <person name="Clum A."/>
            <person name="Culley D."/>
            <person name="Crous P.W."/>
            <person name="Fauchery L."/>
            <person name="Girlanda M."/>
            <person name="Hayes R."/>
            <person name="Keri Z."/>
            <person name="LaButti K."/>
            <person name="Lipzen A."/>
            <person name="Lombard V."/>
            <person name="Magnuson J."/>
            <person name="Maillard F."/>
            <person name="Morin E."/>
            <person name="Murat C."/>
            <person name="Nolan M."/>
            <person name="Ohm R."/>
            <person name="Pangilinan J."/>
            <person name="Pereira M."/>
            <person name="Perotto S."/>
            <person name="Peter M."/>
            <person name="Riley R."/>
            <person name="Sitrit Y."/>
            <person name="Stielow B."/>
            <person name="Szollosi G."/>
            <person name="Zifcakova L."/>
            <person name="Stursova M."/>
            <person name="Spatafora J.W."/>
            <person name="Tedersoo L."/>
            <person name="Vaario L.-M."/>
            <person name="Yamada A."/>
            <person name="Yan M."/>
            <person name="Wang P."/>
            <person name="Xu J."/>
            <person name="Bruns T."/>
            <person name="Baldrian P."/>
            <person name="Vilgalys R."/>
            <person name="Henrissat B."/>
            <person name="Grigoriev I.V."/>
            <person name="Hibbett D."/>
            <person name="Nagy L.G."/>
            <person name="Martin F.M."/>
        </authorList>
    </citation>
    <scope>NUCLEOTIDE SEQUENCE</scope>
    <source>
        <strain evidence="3">Prilba</strain>
    </source>
</reference>
<keyword evidence="2" id="KW-0472">Membrane</keyword>
<feature type="transmembrane region" description="Helical" evidence="2">
    <location>
        <begin position="50"/>
        <end position="72"/>
    </location>
</feature>
<evidence type="ECO:0000256" key="2">
    <source>
        <dbReference type="SAM" id="Phobius"/>
    </source>
</evidence>
<keyword evidence="2" id="KW-1133">Transmembrane helix</keyword>
<dbReference type="Proteomes" id="UP000759537">
    <property type="component" value="Unassembled WGS sequence"/>
</dbReference>
<dbReference type="OrthoDB" id="2552042at2759"/>
<feature type="transmembrane region" description="Helical" evidence="2">
    <location>
        <begin position="84"/>
        <end position="105"/>
    </location>
</feature>
<dbReference type="AlphaFoldDB" id="A0A9P5MXG3"/>
<comment type="caution">
    <text evidence="3">The sequence shown here is derived from an EMBL/GenBank/DDBJ whole genome shotgun (WGS) entry which is preliminary data.</text>
</comment>
<evidence type="ECO:0000313" key="4">
    <source>
        <dbReference type="Proteomes" id="UP000759537"/>
    </source>
</evidence>
<feature type="region of interest" description="Disordered" evidence="1">
    <location>
        <begin position="198"/>
        <end position="266"/>
    </location>
</feature>
<organism evidence="3 4">
    <name type="scientific">Russula ochroleuca</name>
    <dbReference type="NCBI Taxonomy" id="152965"/>
    <lineage>
        <taxon>Eukaryota</taxon>
        <taxon>Fungi</taxon>
        <taxon>Dikarya</taxon>
        <taxon>Basidiomycota</taxon>
        <taxon>Agaricomycotina</taxon>
        <taxon>Agaricomycetes</taxon>
        <taxon>Russulales</taxon>
        <taxon>Russulaceae</taxon>
        <taxon>Russula</taxon>
    </lineage>
</organism>
<gene>
    <name evidence="3" type="ORF">DFH94DRAFT_829072</name>
</gene>
<accession>A0A9P5MXG3</accession>